<feature type="region of interest" description="Disordered" evidence="1">
    <location>
        <begin position="133"/>
        <end position="197"/>
    </location>
</feature>
<feature type="compositionally biased region" description="Gly residues" evidence="1">
    <location>
        <begin position="164"/>
        <end position="176"/>
    </location>
</feature>
<feature type="compositionally biased region" description="Low complexity" evidence="1">
    <location>
        <begin position="151"/>
        <end position="163"/>
    </location>
</feature>
<reference evidence="2 3" key="1">
    <citation type="submission" date="2020-08" db="EMBL/GenBank/DDBJ databases">
        <title>Genomic Encyclopedia of Type Strains, Phase IV (KMG-IV): sequencing the most valuable type-strain genomes for metagenomic binning, comparative biology and taxonomic classification.</title>
        <authorList>
            <person name="Goeker M."/>
        </authorList>
    </citation>
    <scope>NUCLEOTIDE SEQUENCE [LARGE SCALE GENOMIC DNA]</scope>
    <source>
        <strain evidence="2 3">DSM 40141</strain>
    </source>
</reference>
<dbReference type="AlphaFoldDB" id="A0A7X0HF73"/>
<sequence>MLLLPLVLTGCGSEVVGGAQVDRAELEKRAGESALEHVYVTEIPGFTLAEQSVNVIGHDGFSATYFSQRGGQVQLAVDREKLPANGCDGCVRDGDHWYSSTSGGSVYLRAEGGHVVRLTGSGGVPRDVVRTAAEKAHHAGPEEMDAVLPKARSGAAGGASTEGPAGGGTSTGGGPVERGDLPPVGDGAPRNDVGVSG</sequence>
<evidence type="ECO:0000256" key="1">
    <source>
        <dbReference type="SAM" id="MobiDB-lite"/>
    </source>
</evidence>
<proteinExistence type="predicted"/>
<dbReference type="EMBL" id="JACHEM010000006">
    <property type="protein sequence ID" value="MBB6436520.1"/>
    <property type="molecule type" value="Genomic_DNA"/>
</dbReference>
<comment type="caution">
    <text evidence="2">The sequence shown here is derived from an EMBL/GenBank/DDBJ whole genome shotgun (WGS) entry which is preliminary data.</text>
</comment>
<keyword evidence="3" id="KW-1185">Reference proteome</keyword>
<dbReference type="RefSeq" id="WP_229923583.1">
    <property type="nucleotide sequence ID" value="NZ_BNBN01000008.1"/>
</dbReference>
<gene>
    <name evidence="2" type="ORF">HNQ79_002984</name>
</gene>
<dbReference type="Proteomes" id="UP000540423">
    <property type="component" value="Unassembled WGS sequence"/>
</dbReference>
<evidence type="ECO:0000313" key="3">
    <source>
        <dbReference type="Proteomes" id="UP000540423"/>
    </source>
</evidence>
<organism evidence="2 3">
    <name type="scientific">Streptomyces candidus</name>
    <dbReference type="NCBI Taxonomy" id="67283"/>
    <lineage>
        <taxon>Bacteria</taxon>
        <taxon>Bacillati</taxon>
        <taxon>Actinomycetota</taxon>
        <taxon>Actinomycetes</taxon>
        <taxon>Kitasatosporales</taxon>
        <taxon>Streptomycetaceae</taxon>
        <taxon>Streptomyces</taxon>
    </lineage>
</organism>
<evidence type="ECO:0000313" key="2">
    <source>
        <dbReference type="EMBL" id="MBB6436520.1"/>
    </source>
</evidence>
<name>A0A7X0HF73_9ACTN</name>
<accession>A0A7X0HF73</accession>
<protein>
    <submittedName>
        <fullName evidence="2">Uncharacterized protein</fullName>
    </submittedName>
</protein>